<proteinExistence type="predicted"/>
<evidence type="ECO:0000256" key="1">
    <source>
        <dbReference type="SAM" id="MobiDB-lite"/>
    </source>
</evidence>
<reference evidence="2 3" key="1">
    <citation type="submission" date="2024-02" db="EMBL/GenBank/DDBJ databases">
        <title>High-quality chromosome-scale genome assembly of Pensacola bahiagrass (Paspalum notatum Flugge var. saurae).</title>
        <authorList>
            <person name="Vega J.M."/>
            <person name="Podio M."/>
            <person name="Orjuela J."/>
            <person name="Siena L.A."/>
            <person name="Pessino S.C."/>
            <person name="Combes M.C."/>
            <person name="Mariac C."/>
            <person name="Albertini E."/>
            <person name="Pupilli F."/>
            <person name="Ortiz J.P.A."/>
            <person name="Leblanc O."/>
        </authorList>
    </citation>
    <scope>NUCLEOTIDE SEQUENCE [LARGE SCALE GENOMIC DNA]</scope>
    <source>
        <strain evidence="2">R1</strain>
        <tissue evidence="2">Leaf</tissue>
    </source>
</reference>
<protein>
    <submittedName>
        <fullName evidence="2">Uncharacterized protein</fullName>
    </submittedName>
</protein>
<dbReference type="AlphaFoldDB" id="A0AAQ3TYW3"/>
<name>A0AAQ3TYW3_PASNO</name>
<accession>A0AAQ3TYW3</accession>
<evidence type="ECO:0000313" key="3">
    <source>
        <dbReference type="Proteomes" id="UP001341281"/>
    </source>
</evidence>
<dbReference type="EMBL" id="CP144750">
    <property type="protein sequence ID" value="WVZ82163.1"/>
    <property type="molecule type" value="Genomic_DNA"/>
</dbReference>
<sequence>MRFLDLRMIVVLAKRNTLVLLAMKGTCVQRFYMASPEFGCVPAAAFGPEVTESKQRPSAPWACDGGDRRSGRKQRLSTSRDVSGAGMPPSLRHSQSSGGTIYVAMNLNERGPEP</sequence>
<dbReference type="Proteomes" id="UP001341281">
    <property type="component" value="Chromosome 06"/>
</dbReference>
<keyword evidence="3" id="KW-1185">Reference proteome</keyword>
<feature type="region of interest" description="Disordered" evidence="1">
    <location>
        <begin position="49"/>
        <end position="114"/>
    </location>
</feature>
<organism evidence="2 3">
    <name type="scientific">Paspalum notatum var. saurae</name>
    <dbReference type="NCBI Taxonomy" id="547442"/>
    <lineage>
        <taxon>Eukaryota</taxon>
        <taxon>Viridiplantae</taxon>
        <taxon>Streptophyta</taxon>
        <taxon>Embryophyta</taxon>
        <taxon>Tracheophyta</taxon>
        <taxon>Spermatophyta</taxon>
        <taxon>Magnoliopsida</taxon>
        <taxon>Liliopsida</taxon>
        <taxon>Poales</taxon>
        <taxon>Poaceae</taxon>
        <taxon>PACMAD clade</taxon>
        <taxon>Panicoideae</taxon>
        <taxon>Andropogonodae</taxon>
        <taxon>Paspaleae</taxon>
        <taxon>Paspalinae</taxon>
        <taxon>Paspalum</taxon>
    </lineage>
</organism>
<evidence type="ECO:0000313" key="2">
    <source>
        <dbReference type="EMBL" id="WVZ82163.1"/>
    </source>
</evidence>
<gene>
    <name evidence="2" type="ORF">U9M48_029456</name>
</gene>